<dbReference type="KEGG" id="mmab:HQ865_09570"/>
<dbReference type="AlphaFoldDB" id="A0A7D4TNL8"/>
<reference evidence="7 8" key="1">
    <citation type="submission" date="2020-05" db="EMBL/GenBank/DDBJ databases">
        <title>Mucilaginibacter mali sp. nov.</title>
        <authorList>
            <person name="Kim H.S."/>
            <person name="Lee K.C."/>
            <person name="Suh M.K."/>
            <person name="Kim J.-S."/>
            <person name="Han K.-I."/>
            <person name="Eom M.K."/>
            <person name="Shin Y.K."/>
            <person name="Lee J.-S."/>
        </authorList>
    </citation>
    <scope>NUCLEOTIDE SEQUENCE [LARGE SCALE GENOMIC DNA]</scope>
    <source>
        <strain evidence="7 8">G2-14</strain>
    </source>
</reference>
<feature type="chain" id="PRO_5028976887" evidence="5">
    <location>
        <begin position="24"/>
        <end position="146"/>
    </location>
</feature>
<evidence type="ECO:0000256" key="2">
    <source>
        <dbReference type="ARBA" id="ARBA00022723"/>
    </source>
</evidence>
<dbReference type="GO" id="GO:0009055">
    <property type="term" value="F:electron transfer activity"/>
    <property type="evidence" value="ECO:0007669"/>
    <property type="project" value="InterPro"/>
</dbReference>
<proteinExistence type="predicted"/>
<dbReference type="PANTHER" id="PTHR35008">
    <property type="entry name" value="BLL4482 PROTEIN-RELATED"/>
    <property type="match status" value="1"/>
</dbReference>
<keyword evidence="5" id="KW-0732">Signal</keyword>
<dbReference type="GO" id="GO:0020037">
    <property type="term" value="F:heme binding"/>
    <property type="evidence" value="ECO:0007669"/>
    <property type="project" value="InterPro"/>
</dbReference>
<keyword evidence="2 4" id="KW-0479">Metal-binding</keyword>
<dbReference type="Gene3D" id="1.10.760.10">
    <property type="entry name" value="Cytochrome c-like domain"/>
    <property type="match status" value="1"/>
</dbReference>
<evidence type="ECO:0000259" key="6">
    <source>
        <dbReference type="PROSITE" id="PS51007"/>
    </source>
</evidence>
<dbReference type="Proteomes" id="UP000505355">
    <property type="component" value="Chromosome"/>
</dbReference>
<evidence type="ECO:0000256" key="5">
    <source>
        <dbReference type="SAM" id="SignalP"/>
    </source>
</evidence>
<evidence type="ECO:0000313" key="7">
    <source>
        <dbReference type="EMBL" id="QKJ29994.1"/>
    </source>
</evidence>
<keyword evidence="8" id="KW-1185">Reference proteome</keyword>
<dbReference type="EMBL" id="CP054139">
    <property type="protein sequence ID" value="QKJ29994.1"/>
    <property type="molecule type" value="Genomic_DNA"/>
</dbReference>
<accession>A0A7D4TNL8</accession>
<evidence type="ECO:0000256" key="4">
    <source>
        <dbReference type="PROSITE-ProRule" id="PRU00433"/>
    </source>
</evidence>
<evidence type="ECO:0000256" key="3">
    <source>
        <dbReference type="ARBA" id="ARBA00023004"/>
    </source>
</evidence>
<sequence length="146" mass="15675">MKKFYCILTLLISFSFASTYAQAHKPAAKAPAGGLSASVAAGKKVYTLYCLTCHQADGGGVPNMNPPLIKTSYVLGDKNKIIKIVLKGFNENVEINGDTYTNVMPPQATLTDQEIADVLTYVRNSFGNKAAAIKSADVKKVRTSLK</sequence>
<evidence type="ECO:0000256" key="1">
    <source>
        <dbReference type="ARBA" id="ARBA00022617"/>
    </source>
</evidence>
<dbReference type="InterPro" id="IPR009056">
    <property type="entry name" value="Cyt_c-like_dom"/>
</dbReference>
<dbReference type="PANTHER" id="PTHR35008:SF4">
    <property type="entry name" value="BLL4482 PROTEIN"/>
    <property type="match status" value="1"/>
</dbReference>
<dbReference type="SUPFAM" id="SSF46626">
    <property type="entry name" value="Cytochrome c"/>
    <property type="match status" value="1"/>
</dbReference>
<dbReference type="InterPro" id="IPR051459">
    <property type="entry name" value="Cytochrome_c-type_DH"/>
</dbReference>
<dbReference type="PROSITE" id="PS51007">
    <property type="entry name" value="CYTC"/>
    <property type="match status" value="1"/>
</dbReference>
<name>A0A7D4TNL8_9SPHI</name>
<gene>
    <name evidence="7" type="ORF">HQ865_09570</name>
</gene>
<feature type="domain" description="Cytochrome c" evidence="6">
    <location>
        <begin position="37"/>
        <end position="126"/>
    </location>
</feature>
<dbReference type="InterPro" id="IPR036909">
    <property type="entry name" value="Cyt_c-like_dom_sf"/>
</dbReference>
<dbReference type="Pfam" id="PF00034">
    <property type="entry name" value="Cytochrom_C"/>
    <property type="match status" value="1"/>
</dbReference>
<organism evidence="7 8">
    <name type="scientific">Mucilaginibacter mali</name>
    <dbReference type="NCBI Taxonomy" id="2740462"/>
    <lineage>
        <taxon>Bacteria</taxon>
        <taxon>Pseudomonadati</taxon>
        <taxon>Bacteroidota</taxon>
        <taxon>Sphingobacteriia</taxon>
        <taxon>Sphingobacteriales</taxon>
        <taxon>Sphingobacteriaceae</taxon>
        <taxon>Mucilaginibacter</taxon>
    </lineage>
</organism>
<keyword evidence="1 4" id="KW-0349">Heme</keyword>
<evidence type="ECO:0000313" key="8">
    <source>
        <dbReference type="Proteomes" id="UP000505355"/>
    </source>
</evidence>
<protein>
    <submittedName>
        <fullName evidence="7">Cytochrome c</fullName>
    </submittedName>
</protein>
<feature type="signal peptide" evidence="5">
    <location>
        <begin position="1"/>
        <end position="23"/>
    </location>
</feature>
<dbReference type="GO" id="GO:0046872">
    <property type="term" value="F:metal ion binding"/>
    <property type="evidence" value="ECO:0007669"/>
    <property type="project" value="UniProtKB-KW"/>
</dbReference>
<keyword evidence="3 4" id="KW-0408">Iron</keyword>
<dbReference type="RefSeq" id="WP_173414684.1">
    <property type="nucleotide sequence ID" value="NZ_CP054139.1"/>
</dbReference>